<dbReference type="PANTHER" id="PTHR37422">
    <property type="entry name" value="TEICHURONIC ACID BIOSYNTHESIS PROTEIN TUAE"/>
    <property type="match status" value="1"/>
</dbReference>
<feature type="region of interest" description="Disordered" evidence="5">
    <location>
        <begin position="443"/>
        <end position="474"/>
    </location>
</feature>
<feature type="domain" description="O-antigen ligase-related" evidence="7">
    <location>
        <begin position="227"/>
        <end position="374"/>
    </location>
</feature>
<evidence type="ECO:0000256" key="1">
    <source>
        <dbReference type="ARBA" id="ARBA00004141"/>
    </source>
</evidence>
<name>A0A5C5WG17_9BACT</name>
<accession>A0A5C5WG17</accession>
<evidence type="ECO:0000256" key="3">
    <source>
        <dbReference type="ARBA" id="ARBA00022989"/>
    </source>
</evidence>
<evidence type="ECO:0000256" key="6">
    <source>
        <dbReference type="SAM" id="Phobius"/>
    </source>
</evidence>
<proteinExistence type="predicted"/>
<feature type="transmembrane region" description="Helical" evidence="6">
    <location>
        <begin position="394"/>
        <end position="413"/>
    </location>
</feature>
<dbReference type="EMBL" id="SJPH01000001">
    <property type="protein sequence ID" value="TWT48712.1"/>
    <property type="molecule type" value="Genomic_DNA"/>
</dbReference>
<keyword evidence="8" id="KW-0436">Ligase</keyword>
<keyword evidence="4 6" id="KW-0472">Membrane</keyword>
<evidence type="ECO:0000256" key="4">
    <source>
        <dbReference type="ARBA" id="ARBA00023136"/>
    </source>
</evidence>
<comment type="caution">
    <text evidence="8">The sequence shown here is derived from an EMBL/GenBank/DDBJ whole genome shotgun (WGS) entry which is preliminary data.</text>
</comment>
<comment type="subcellular location">
    <subcellularLocation>
        <location evidence="1">Membrane</location>
        <topology evidence="1">Multi-pass membrane protein</topology>
    </subcellularLocation>
</comment>
<keyword evidence="9" id="KW-1185">Reference proteome</keyword>
<evidence type="ECO:0000259" key="7">
    <source>
        <dbReference type="Pfam" id="PF04932"/>
    </source>
</evidence>
<feature type="transmembrane region" description="Helical" evidence="6">
    <location>
        <begin position="265"/>
        <end position="285"/>
    </location>
</feature>
<dbReference type="InterPro" id="IPR007016">
    <property type="entry name" value="O-antigen_ligase-rel_domated"/>
</dbReference>
<evidence type="ECO:0000313" key="8">
    <source>
        <dbReference type="EMBL" id="TWT48712.1"/>
    </source>
</evidence>
<feature type="transmembrane region" description="Helical" evidence="6">
    <location>
        <begin position="158"/>
        <end position="180"/>
    </location>
</feature>
<dbReference type="InterPro" id="IPR051533">
    <property type="entry name" value="WaaL-like"/>
</dbReference>
<evidence type="ECO:0000256" key="2">
    <source>
        <dbReference type="ARBA" id="ARBA00022692"/>
    </source>
</evidence>
<feature type="transmembrane region" description="Helical" evidence="6">
    <location>
        <begin position="226"/>
        <end position="253"/>
    </location>
</feature>
<dbReference type="AlphaFoldDB" id="A0A5C5WG17"/>
<organism evidence="8 9">
    <name type="scientific">Botrimarina hoheduenensis</name>
    <dbReference type="NCBI Taxonomy" id="2528000"/>
    <lineage>
        <taxon>Bacteria</taxon>
        <taxon>Pseudomonadati</taxon>
        <taxon>Planctomycetota</taxon>
        <taxon>Planctomycetia</taxon>
        <taxon>Pirellulales</taxon>
        <taxon>Lacipirellulaceae</taxon>
        <taxon>Botrimarina</taxon>
    </lineage>
</organism>
<keyword evidence="3 6" id="KW-1133">Transmembrane helix</keyword>
<dbReference type="Proteomes" id="UP000318995">
    <property type="component" value="Unassembled WGS sequence"/>
</dbReference>
<dbReference type="PANTHER" id="PTHR37422:SF17">
    <property type="entry name" value="O-ANTIGEN LIGASE"/>
    <property type="match status" value="1"/>
</dbReference>
<feature type="transmembrane region" description="Helical" evidence="6">
    <location>
        <begin position="362"/>
        <end position="382"/>
    </location>
</feature>
<dbReference type="GO" id="GO:0016020">
    <property type="term" value="C:membrane"/>
    <property type="evidence" value="ECO:0007669"/>
    <property type="project" value="UniProtKB-SubCell"/>
</dbReference>
<dbReference type="Pfam" id="PF04932">
    <property type="entry name" value="Wzy_C"/>
    <property type="match status" value="1"/>
</dbReference>
<gene>
    <name evidence="8" type="ORF">Pla111_04870</name>
</gene>
<evidence type="ECO:0000313" key="9">
    <source>
        <dbReference type="Proteomes" id="UP000318995"/>
    </source>
</evidence>
<sequence>MSEGFAINCMSSPQLAHTAEVSATIRTTRVALVAAAFTVLFYTFEHSAVEFAGGAAAGAREDRVKDEYIDAIESGNTQRKLLLVSYATAGLIAAAQCRSRPWNLRRGAVAALLATLAWAAMTVLFSEEPSLTVRRLAASGLVFAGSLGFARLLRPNELLAVTLATLTILCTNSFLIDLAAGGRPWRSDYRFSGTLHPNIQAAYCGVLCLAAYCFPAGFGKRWLPRILFAVGFVLLLQTQSRGALLALLAALVLVFMMRLPSRVRIFALAMIVSLAAGGTFLLGSLSHGQKGRLTEVILLGRTEQASSLTGRVPLWEQLLGYVSARPLTGYGYESFWTPDRIDAVMKQQQWAIQSSHNSFLEITLQLGIVGLLLTVATVLLTMGHLQSAYTRTRLEGYAFAYGIFVFALTNSLLESNFVKLKYPTVIAWIAMLSILCFYPVDSKHRSPRRPLRLTDKASDANDPLNEASADAAAA</sequence>
<reference evidence="8 9" key="1">
    <citation type="submission" date="2019-02" db="EMBL/GenBank/DDBJ databases">
        <title>Deep-cultivation of Planctomycetes and their phenomic and genomic characterization uncovers novel biology.</title>
        <authorList>
            <person name="Wiegand S."/>
            <person name="Jogler M."/>
            <person name="Boedeker C."/>
            <person name="Pinto D."/>
            <person name="Vollmers J."/>
            <person name="Rivas-Marin E."/>
            <person name="Kohn T."/>
            <person name="Peeters S.H."/>
            <person name="Heuer A."/>
            <person name="Rast P."/>
            <person name="Oberbeckmann S."/>
            <person name="Bunk B."/>
            <person name="Jeske O."/>
            <person name="Meyerdierks A."/>
            <person name="Storesund J.E."/>
            <person name="Kallscheuer N."/>
            <person name="Luecker S."/>
            <person name="Lage O.M."/>
            <person name="Pohl T."/>
            <person name="Merkel B.J."/>
            <person name="Hornburger P."/>
            <person name="Mueller R.-W."/>
            <person name="Bruemmer F."/>
            <person name="Labrenz M."/>
            <person name="Spormann A.M."/>
            <person name="Op Den Camp H."/>
            <person name="Overmann J."/>
            <person name="Amann R."/>
            <person name="Jetten M.S.M."/>
            <person name="Mascher T."/>
            <person name="Medema M.H."/>
            <person name="Devos D.P."/>
            <person name="Kaster A.-K."/>
            <person name="Ovreas L."/>
            <person name="Rohde M."/>
            <person name="Galperin M.Y."/>
            <person name="Jogler C."/>
        </authorList>
    </citation>
    <scope>NUCLEOTIDE SEQUENCE [LARGE SCALE GENOMIC DNA]</scope>
    <source>
        <strain evidence="8 9">Pla111</strain>
    </source>
</reference>
<dbReference type="GO" id="GO:0016874">
    <property type="term" value="F:ligase activity"/>
    <property type="evidence" value="ECO:0007669"/>
    <property type="project" value="UniProtKB-KW"/>
</dbReference>
<keyword evidence="2 6" id="KW-0812">Transmembrane</keyword>
<protein>
    <submittedName>
        <fullName evidence="8">O-Antigen ligase</fullName>
    </submittedName>
</protein>
<dbReference type="RefSeq" id="WP_197524683.1">
    <property type="nucleotide sequence ID" value="NZ_SJPH01000001.1"/>
</dbReference>
<feature type="transmembrane region" description="Helical" evidence="6">
    <location>
        <begin position="108"/>
        <end position="126"/>
    </location>
</feature>
<evidence type="ECO:0000256" key="5">
    <source>
        <dbReference type="SAM" id="MobiDB-lite"/>
    </source>
</evidence>
<feature type="transmembrane region" description="Helical" evidence="6">
    <location>
        <begin position="201"/>
        <end position="220"/>
    </location>
</feature>
<feature type="transmembrane region" description="Helical" evidence="6">
    <location>
        <begin position="425"/>
        <end position="442"/>
    </location>
</feature>